<evidence type="ECO:0000256" key="1">
    <source>
        <dbReference type="SAM" id="Phobius"/>
    </source>
</evidence>
<accession>A0A1M7BPI4</accession>
<evidence type="ECO:0000313" key="3">
    <source>
        <dbReference type="Proteomes" id="UP000186002"/>
    </source>
</evidence>
<keyword evidence="1" id="KW-0472">Membrane</keyword>
<gene>
    <name evidence="2" type="ORF">SAMN05444272_0919</name>
</gene>
<proteinExistence type="predicted"/>
<keyword evidence="3" id="KW-1185">Reference proteome</keyword>
<organism evidence="2 3">
    <name type="scientific">Roseibium suaedae</name>
    <dbReference type="NCBI Taxonomy" id="735517"/>
    <lineage>
        <taxon>Bacteria</taxon>
        <taxon>Pseudomonadati</taxon>
        <taxon>Pseudomonadota</taxon>
        <taxon>Alphaproteobacteria</taxon>
        <taxon>Hyphomicrobiales</taxon>
        <taxon>Stappiaceae</taxon>
        <taxon>Roseibium</taxon>
    </lineage>
</organism>
<protein>
    <submittedName>
        <fullName evidence="2">Uncharacterized protein</fullName>
    </submittedName>
</protein>
<dbReference type="AlphaFoldDB" id="A0A1M7BPI4"/>
<dbReference type="EMBL" id="FRBW01000001">
    <property type="protein sequence ID" value="SHL56870.1"/>
    <property type="molecule type" value="Genomic_DNA"/>
</dbReference>
<keyword evidence="1" id="KW-1133">Transmembrane helix</keyword>
<evidence type="ECO:0000313" key="2">
    <source>
        <dbReference type="EMBL" id="SHL56870.1"/>
    </source>
</evidence>
<dbReference type="Proteomes" id="UP000186002">
    <property type="component" value="Unassembled WGS sequence"/>
</dbReference>
<feature type="transmembrane region" description="Helical" evidence="1">
    <location>
        <begin position="34"/>
        <end position="55"/>
    </location>
</feature>
<name>A0A1M7BPI4_9HYPH</name>
<reference evidence="2 3" key="1">
    <citation type="submission" date="2016-11" db="EMBL/GenBank/DDBJ databases">
        <authorList>
            <person name="Jaros S."/>
            <person name="Januszkiewicz K."/>
            <person name="Wedrychowicz H."/>
        </authorList>
    </citation>
    <scope>NUCLEOTIDE SEQUENCE [LARGE SCALE GENOMIC DNA]</scope>
    <source>
        <strain evidence="2 3">DSM 22153</strain>
    </source>
</reference>
<sequence length="57" mass="6019">MVSRTILQTKTAPEPFVAARPRSGKTTPRLRENLLLLSGLGLLAVAATMVLSTIISG</sequence>
<keyword evidence="1" id="KW-0812">Transmembrane</keyword>